<accession>A0A6J4QDT2</accession>
<dbReference type="InterPro" id="IPR050641">
    <property type="entry name" value="RIFMO-like"/>
</dbReference>
<dbReference type="Gene3D" id="3.50.50.60">
    <property type="entry name" value="FAD/NAD(P)-binding domain"/>
    <property type="match status" value="1"/>
</dbReference>
<comment type="cofactor">
    <cofactor evidence="1">
        <name>FAD</name>
        <dbReference type="ChEBI" id="CHEBI:57692"/>
    </cofactor>
</comment>
<evidence type="ECO:0000313" key="5">
    <source>
        <dbReference type="EMBL" id="CAA9435254.1"/>
    </source>
</evidence>
<evidence type="ECO:0000256" key="3">
    <source>
        <dbReference type="ARBA" id="ARBA00022827"/>
    </source>
</evidence>
<dbReference type="EMBL" id="CADCUZ010000150">
    <property type="protein sequence ID" value="CAA9435254.1"/>
    <property type="molecule type" value="Genomic_DNA"/>
</dbReference>
<organism evidence="5">
    <name type="scientific">uncultured Rubrobacteraceae bacterium</name>
    <dbReference type="NCBI Taxonomy" id="349277"/>
    <lineage>
        <taxon>Bacteria</taxon>
        <taxon>Bacillati</taxon>
        <taxon>Actinomycetota</taxon>
        <taxon>Rubrobacteria</taxon>
        <taxon>Rubrobacterales</taxon>
        <taxon>Rubrobacteraceae</taxon>
        <taxon>environmental samples</taxon>
    </lineage>
</organism>
<proteinExistence type="predicted"/>
<dbReference type="PANTHER" id="PTHR43004">
    <property type="entry name" value="TRK SYSTEM POTASSIUM UPTAKE PROTEIN"/>
    <property type="match status" value="1"/>
</dbReference>
<dbReference type="Gene3D" id="3.30.70.2450">
    <property type="match status" value="1"/>
</dbReference>
<evidence type="ECO:0000256" key="2">
    <source>
        <dbReference type="ARBA" id="ARBA00022630"/>
    </source>
</evidence>
<name>A0A6J4QDT2_9ACTN</name>
<keyword evidence="2" id="KW-0285">Flavoprotein</keyword>
<dbReference type="InterPro" id="IPR002938">
    <property type="entry name" value="FAD-bd"/>
</dbReference>
<dbReference type="PANTHER" id="PTHR43004:SF19">
    <property type="entry name" value="BINDING MONOOXYGENASE, PUTATIVE (JCVI)-RELATED"/>
    <property type="match status" value="1"/>
</dbReference>
<evidence type="ECO:0000256" key="1">
    <source>
        <dbReference type="ARBA" id="ARBA00001974"/>
    </source>
</evidence>
<keyword evidence="3" id="KW-0274">FAD</keyword>
<dbReference type="GO" id="GO:0016709">
    <property type="term" value="F:oxidoreductase activity, acting on paired donors, with incorporation or reduction of molecular oxygen, NAD(P)H as one donor, and incorporation of one atom of oxygen"/>
    <property type="evidence" value="ECO:0007669"/>
    <property type="project" value="UniProtKB-ARBA"/>
</dbReference>
<sequence length="207" mass="21984">MVKETRTGVLIVGAGPSGLTLANVLALGGVPFRIVDAKADIVQESRALVVHAKTLEILGKIGVAERAIAGGQRMGAARLLNEGRPSGEIAFMDDGAEERTPYPMVLIYEQNRLERLLARNLEGAGSEVEWGTEMLSVSQTAEGVRCNLRGPDGTEESLEARLVAGCDGAHSPVRHELGLGFGGETYEQTLFLADVEMEWAGGTTARP</sequence>
<evidence type="ECO:0000259" key="4">
    <source>
        <dbReference type="Pfam" id="PF01494"/>
    </source>
</evidence>
<feature type="domain" description="FAD-binding" evidence="4">
    <location>
        <begin position="7"/>
        <end position="194"/>
    </location>
</feature>
<protein>
    <recommendedName>
        <fullName evidence="4">FAD-binding domain-containing protein</fullName>
    </recommendedName>
</protein>
<gene>
    <name evidence="5" type="ORF">AVDCRST_MAG55-2961</name>
</gene>
<dbReference type="GO" id="GO:0071949">
    <property type="term" value="F:FAD binding"/>
    <property type="evidence" value="ECO:0007669"/>
    <property type="project" value="InterPro"/>
</dbReference>
<dbReference type="InterPro" id="IPR036188">
    <property type="entry name" value="FAD/NAD-bd_sf"/>
</dbReference>
<reference evidence="5" key="1">
    <citation type="submission" date="2020-02" db="EMBL/GenBank/DDBJ databases">
        <authorList>
            <person name="Meier V. D."/>
        </authorList>
    </citation>
    <scope>NUCLEOTIDE SEQUENCE</scope>
    <source>
        <strain evidence="5">AVDCRST_MAG55</strain>
    </source>
</reference>
<dbReference type="AlphaFoldDB" id="A0A6J4QDT2"/>
<dbReference type="SUPFAM" id="SSF51905">
    <property type="entry name" value="FAD/NAD(P)-binding domain"/>
    <property type="match status" value="1"/>
</dbReference>
<dbReference type="PRINTS" id="PR00420">
    <property type="entry name" value="RNGMNOXGNASE"/>
</dbReference>
<dbReference type="Pfam" id="PF01494">
    <property type="entry name" value="FAD_binding_3"/>
    <property type="match status" value="1"/>
</dbReference>